<name>A0A0A7PC65_9SPHN</name>
<protein>
    <submittedName>
        <fullName evidence="2">MaoC-like dehydratase</fullName>
    </submittedName>
</protein>
<dbReference type="RefSeq" id="WP_039571619.1">
    <property type="nucleotide sequence ID" value="NZ_CP009122.1"/>
</dbReference>
<feature type="domain" description="MaoC-like" evidence="1">
    <location>
        <begin position="10"/>
        <end position="131"/>
    </location>
</feature>
<evidence type="ECO:0000313" key="3">
    <source>
        <dbReference type="Proteomes" id="UP000030907"/>
    </source>
</evidence>
<evidence type="ECO:0000313" key="2">
    <source>
        <dbReference type="EMBL" id="AJA07554.1"/>
    </source>
</evidence>
<dbReference type="EMBL" id="CP009122">
    <property type="protein sequence ID" value="AJA07554.1"/>
    <property type="molecule type" value="Genomic_DNA"/>
</dbReference>
<gene>
    <name evidence="2" type="ORF">SKP52_03125</name>
</gene>
<dbReference type="CDD" id="cd03450">
    <property type="entry name" value="NodN"/>
    <property type="match status" value="1"/>
</dbReference>
<organism evidence="2 3">
    <name type="scientific">Sphingopyxis fribergensis</name>
    <dbReference type="NCBI Taxonomy" id="1515612"/>
    <lineage>
        <taxon>Bacteria</taxon>
        <taxon>Pseudomonadati</taxon>
        <taxon>Pseudomonadota</taxon>
        <taxon>Alphaproteobacteria</taxon>
        <taxon>Sphingomonadales</taxon>
        <taxon>Sphingomonadaceae</taxon>
        <taxon>Sphingopyxis</taxon>
    </lineage>
</organism>
<dbReference type="Gene3D" id="3.10.129.10">
    <property type="entry name" value="Hotdog Thioesterase"/>
    <property type="match status" value="1"/>
</dbReference>
<dbReference type="Pfam" id="PF01575">
    <property type="entry name" value="MaoC_dehydratas"/>
    <property type="match status" value="1"/>
</dbReference>
<dbReference type="HOGENOM" id="CLU_108911_0_0_5"/>
<dbReference type="STRING" id="1515612.SKP52_03125"/>
<dbReference type="KEGG" id="sphk:SKP52_03125"/>
<dbReference type="InterPro" id="IPR029069">
    <property type="entry name" value="HotDog_dom_sf"/>
</dbReference>
<dbReference type="PANTHER" id="PTHR42993:SF1">
    <property type="entry name" value="MAOC-LIKE DEHYDRATASE DOMAIN-CONTAINING PROTEIN"/>
    <property type="match status" value="1"/>
</dbReference>
<accession>A0A0A7PC65</accession>
<keyword evidence="3" id="KW-1185">Reference proteome</keyword>
<dbReference type="InterPro" id="IPR039375">
    <property type="entry name" value="NodN-like"/>
</dbReference>
<dbReference type="InterPro" id="IPR002539">
    <property type="entry name" value="MaoC-like_dom"/>
</dbReference>
<dbReference type="SUPFAM" id="SSF54637">
    <property type="entry name" value="Thioesterase/thiol ester dehydrase-isomerase"/>
    <property type="match status" value="1"/>
</dbReference>
<evidence type="ECO:0000259" key="1">
    <source>
        <dbReference type="Pfam" id="PF01575"/>
    </source>
</evidence>
<dbReference type="AlphaFoldDB" id="A0A0A7PC65"/>
<proteinExistence type="predicted"/>
<sequence>MATITPQELQAKVGEHLGTSDWVLVDQDMINKFADATGDHQFIHIDEEKAKLTPFGGTIAHGFLTLSLMPMLGQSTDGPKVGGVKMGVNYGCNKVRFLSPVRSGKRVRSHIKLLELEEKRPGQWQQTNEVTVEIEGEEKPALIAEWISQFFV</sequence>
<reference evidence="2 3" key="1">
    <citation type="journal article" date="2015" name="Int. J. Syst. Evol. Microbiol.">
        <title>Description of Sphingopyxis fribergensis sp. nov. - a soil bacterium with the ability to degrade styrene and phenylacetic acid.</title>
        <authorList>
            <person name="Oelschlagel M."/>
            <person name="Ruckert C."/>
            <person name="Kalinowski J."/>
            <person name="Schmidt G."/>
            <person name="Schlomann M."/>
            <person name="Tischler D."/>
        </authorList>
    </citation>
    <scope>NUCLEOTIDE SEQUENCE [LARGE SCALE GENOMIC DNA]</scope>
    <source>
        <strain evidence="2 3">Kp5.2</strain>
    </source>
</reference>
<dbReference type="Proteomes" id="UP000030907">
    <property type="component" value="Chromosome"/>
</dbReference>
<dbReference type="OrthoDB" id="9801735at2"/>
<dbReference type="PANTHER" id="PTHR42993">
    <property type="entry name" value="MAOC-LIKE DEHYDRATASE DOMAIN-CONTAINING PROTEIN"/>
    <property type="match status" value="1"/>
</dbReference>